<dbReference type="InterPro" id="IPR044730">
    <property type="entry name" value="RNase_H-like_dom_plant"/>
</dbReference>
<dbReference type="EMBL" id="RDQH01000339">
    <property type="protein sequence ID" value="RXH79399.1"/>
    <property type="molecule type" value="Genomic_DNA"/>
</dbReference>
<dbReference type="AlphaFoldDB" id="A0A498I906"/>
<keyword evidence="3" id="KW-1185">Reference proteome</keyword>
<dbReference type="InterPro" id="IPR053151">
    <property type="entry name" value="RNase_H-like"/>
</dbReference>
<organism evidence="2 3">
    <name type="scientific">Malus domestica</name>
    <name type="common">Apple</name>
    <name type="synonym">Pyrus malus</name>
    <dbReference type="NCBI Taxonomy" id="3750"/>
    <lineage>
        <taxon>Eukaryota</taxon>
        <taxon>Viridiplantae</taxon>
        <taxon>Streptophyta</taxon>
        <taxon>Embryophyta</taxon>
        <taxon>Tracheophyta</taxon>
        <taxon>Spermatophyta</taxon>
        <taxon>Magnoliopsida</taxon>
        <taxon>eudicotyledons</taxon>
        <taxon>Gunneridae</taxon>
        <taxon>Pentapetalae</taxon>
        <taxon>rosids</taxon>
        <taxon>fabids</taxon>
        <taxon>Rosales</taxon>
        <taxon>Rosaceae</taxon>
        <taxon>Amygdaloideae</taxon>
        <taxon>Maleae</taxon>
        <taxon>Malus</taxon>
    </lineage>
</organism>
<protein>
    <recommendedName>
        <fullName evidence="1">RNase H type-1 domain-containing protein</fullName>
    </recommendedName>
</protein>
<name>A0A498I906_MALDO</name>
<dbReference type="InterPro" id="IPR012337">
    <property type="entry name" value="RNaseH-like_sf"/>
</dbReference>
<dbReference type="STRING" id="3750.A0A498I906"/>
<dbReference type="InterPro" id="IPR002156">
    <property type="entry name" value="RNaseH_domain"/>
</dbReference>
<dbReference type="Pfam" id="PF13456">
    <property type="entry name" value="RVT_3"/>
    <property type="match status" value="1"/>
</dbReference>
<dbReference type="Proteomes" id="UP000290289">
    <property type="component" value="Chromosome 13"/>
</dbReference>
<feature type="domain" description="RNase H type-1" evidence="1">
    <location>
        <begin position="2"/>
        <end position="80"/>
    </location>
</feature>
<evidence type="ECO:0000259" key="1">
    <source>
        <dbReference type="Pfam" id="PF13456"/>
    </source>
</evidence>
<accession>A0A498I906</accession>
<reference evidence="2 3" key="1">
    <citation type="submission" date="2018-10" db="EMBL/GenBank/DDBJ databases">
        <title>A high-quality apple genome assembly.</title>
        <authorList>
            <person name="Hu J."/>
        </authorList>
    </citation>
    <scope>NUCLEOTIDE SEQUENCE [LARGE SCALE GENOMIC DNA]</scope>
    <source>
        <strain evidence="3">cv. HFTH1</strain>
        <tissue evidence="2">Young leaf</tissue>
    </source>
</reference>
<evidence type="ECO:0000313" key="2">
    <source>
        <dbReference type="EMBL" id="RXH79399.1"/>
    </source>
</evidence>
<dbReference type="GO" id="GO:0003676">
    <property type="term" value="F:nucleic acid binding"/>
    <property type="evidence" value="ECO:0007669"/>
    <property type="project" value="InterPro"/>
</dbReference>
<dbReference type="CDD" id="cd06222">
    <property type="entry name" value="RNase_H_like"/>
    <property type="match status" value="1"/>
</dbReference>
<evidence type="ECO:0000313" key="3">
    <source>
        <dbReference type="Proteomes" id="UP000290289"/>
    </source>
</evidence>
<dbReference type="InterPro" id="IPR036397">
    <property type="entry name" value="RNaseH_sf"/>
</dbReference>
<dbReference type="SUPFAM" id="SSF53098">
    <property type="entry name" value="Ribonuclease H-like"/>
    <property type="match status" value="1"/>
</dbReference>
<proteinExistence type="predicted"/>
<sequence length="112" mass="12693">MEAHAIRTGLQYCTEYGFENVFVEADAKTVILMINKGTVPNCSFECILGDIEVLARRLTSVTFGFVPRERNRAAHSVAKFVFKEGKDFVWDHVGPEFLFNVLAQDVHISIRI</sequence>
<comment type="caution">
    <text evidence="2">The sequence shown here is derived from an EMBL/GenBank/DDBJ whole genome shotgun (WGS) entry which is preliminary data.</text>
</comment>
<dbReference type="PANTHER" id="PTHR47723">
    <property type="entry name" value="OS05G0353850 PROTEIN"/>
    <property type="match status" value="1"/>
</dbReference>
<gene>
    <name evidence="2" type="ORF">DVH24_040546</name>
</gene>
<dbReference type="Gene3D" id="3.30.420.10">
    <property type="entry name" value="Ribonuclease H-like superfamily/Ribonuclease H"/>
    <property type="match status" value="1"/>
</dbReference>
<dbReference type="PANTHER" id="PTHR47723:SF19">
    <property type="entry name" value="POLYNUCLEOTIDYL TRANSFERASE, RIBONUCLEASE H-LIKE SUPERFAMILY PROTEIN"/>
    <property type="match status" value="1"/>
</dbReference>
<dbReference type="GO" id="GO:0004523">
    <property type="term" value="F:RNA-DNA hybrid ribonuclease activity"/>
    <property type="evidence" value="ECO:0007669"/>
    <property type="project" value="InterPro"/>
</dbReference>